<dbReference type="PANTHER" id="PTHR46796:SF6">
    <property type="entry name" value="ARAC SUBFAMILY"/>
    <property type="match status" value="1"/>
</dbReference>
<dbReference type="PROSITE" id="PS01124">
    <property type="entry name" value="HTH_ARAC_FAMILY_2"/>
    <property type="match status" value="1"/>
</dbReference>
<dbReference type="SMART" id="SM00342">
    <property type="entry name" value="HTH_ARAC"/>
    <property type="match status" value="1"/>
</dbReference>
<evidence type="ECO:0000313" key="7">
    <source>
        <dbReference type="Proteomes" id="UP000293865"/>
    </source>
</evidence>
<reference evidence="6 7" key="1">
    <citation type="submission" date="2019-01" db="EMBL/GenBank/DDBJ databases">
        <title>Agromyces.</title>
        <authorList>
            <person name="Li J."/>
        </authorList>
    </citation>
    <scope>NUCLEOTIDE SEQUENCE [LARGE SCALE GENOMIC DNA]</scope>
    <source>
        <strain evidence="6 7">DSM 15934</strain>
    </source>
</reference>
<evidence type="ECO:0000256" key="1">
    <source>
        <dbReference type="ARBA" id="ARBA00023015"/>
    </source>
</evidence>
<organism evidence="6 7">
    <name type="scientific">Agromyces albus</name>
    <dbReference type="NCBI Taxonomy" id="205332"/>
    <lineage>
        <taxon>Bacteria</taxon>
        <taxon>Bacillati</taxon>
        <taxon>Actinomycetota</taxon>
        <taxon>Actinomycetes</taxon>
        <taxon>Micrococcales</taxon>
        <taxon>Microbacteriaceae</taxon>
        <taxon>Agromyces</taxon>
    </lineage>
</organism>
<dbReference type="InterPro" id="IPR003313">
    <property type="entry name" value="AraC-bd"/>
</dbReference>
<dbReference type="InterPro" id="IPR018062">
    <property type="entry name" value="HTH_AraC-typ_CS"/>
</dbReference>
<evidence type="ECO:0000256" key="2">
    <source>
        <dbReference type="ARBA" id="ARBA00023125"/>
    </source>
</evidence>
<dbReference type="RefSeq" id="WP_129520152.1">
    <property type="nucleotide sequence ID" value="NZ_SDPN01000009.1"/>
</dbReference>
<dbReference type="InterPro" id="IPR018060">
    <property type="entry name" value="HTH_AraC"/>
</dbReference>
<keyword evidence="4" id="KW-0804">Transcription</keyword>
<dbReference type="Pfam" id="PF02311">
    <property type="entry name" value="AraC_binding"/>
    <property type="match status" value="1"/>
</dbReference>
<name>A0A4Q2L1B4_9MICO</name>
<keyword evidence="3" id="KW-0010">Activator</keyword>
<dbReference type="OrthoDB" id="2559672at2"/>
<evidence type="ECO:0000256" key="3">
    <source>
        <dbReference type="ARBA" id="ARBA00023159"/>
    </source>
</evidence>
<dbReference type="GO" id="GO:0043565">
    <property type="term" value="F:sequence-specific DNA binding"/>
    <property type="evidence" value="ECO:0007669"/>
    <property type="project" value="InterPro"/>
</dbReference>
<dbReference type="PROSITE" id="PS00041">
    <property type="entry name" value="HTH_ARAC_FAMILY_1"/>
    <property type="match status" value="1"/>
</dbReference>
<keyword evidence="7" id="KW-1185">Reference proteome</keyword>
<dbReference type="AlphaFoldDB" id="A0A4Q2L1B4"/>
<dbReference type="Proteomes" id="UP000293865">
    <property type="component" value="Unassembled WGS sequence"/>
</dbReference>
<dbReference type="GO" id="GO:0003700">
    <property type="term" value="F:DNA-binding transcription factor activity"/>
    <property type="evidence" value="ECO:0007669"/>
    <property type="project" value="InterPro"/>
</dbReference>
<protein>
    <submittedName>
        <fullName evidence="6">AraC family transcriptional regulator</fullName>
    </submittedName>
</protein>
<dbReference type="SUPFAM" id="SSF46689">
    <property type="entry name" value="Homeodomain-like"/>
    <property type="match status" value="2"/>
</dbReference>
<keyword evidence="1" id="KW-0805">Transcription regulation</keyword>
<accession>A0A4Q2L1B4</accession>
<keyword evidence="2" id="KW-0238">DNA-binding</keyword>
<dbReference type="EMBL" id="SDPN01000009">
    <property type="protein sequence ID" value="RXZ71845.1"/>
    <property type="molecule type" value="Genomic_DNA"/>
</dbReference>
<feature type="domain" description="HTH araC/xylS-type" evidence="5">
    <location>
        <begin position="172"/>
        <end position="270"/>
    </location>
</feature>
<dbReference type="Pfam" id="PF12833">
    <property type="entry name" value="HTH_18"/>
    <property type="match status" value="1"/>
</dbReference>
<dbReference type="InterPro" id="IPR037923">
    <property type="entry name" value="HTH-like"/>
</dbReference>
<dbReference type="PANTHER" id="PTHR46796">
    <property type="entry name" value="HTH-TYPE TRANSCRIPTIONAL ACTIVATOR RHAS-RELATED"/>
    <property type="match status" value="1"/>
</dbReference>
<proteinExistence type="predicted"/>
<comment type="caution">
    <text evidence="6">The sequence shown here is derived from an EMBL/GenBank/DDBJ whole genome shotgun (WGS) entry which is preliminary data.</text>
</comment>
<dbReference type="Gene3D" id="1.10.10.60">
    <property type="entry name" value="Homeodomain-like"/>
    <property type="match status" value="2"/>
</dbReference>
<evidence type="ECO:0000313" key="6">
    <source>
        <dbReference type="EMBL" id="RXZ71845.1"/>
    </source>
</evidence>
<evidence type="ECO:0000256" key="4">
    <source>
        <dbReference type="ARBA" id="ARBA00023163"/>
    </source>
</evidence>
<sequence>MAGPRINVSEIDIASRHLSLVHCVVQPLNQDPGSQIGPRMQRQIQMVLVHSGLMMVSIQGGRTYEVAAGQMCILLPGHIETIRFSTSGVTAQTIIRGDPDRLTEAMRAWLEDLRPTRNLSAALTYLAREAVATVQTRLTAQGALVDALSTALLWRFIAEFENYPAALPERIEEARLFIHQHLEEEITLDDIAKAAHVTPAHLIRLFREHVGTTPTRYLWERRITLGMELLTSSGMPVSVVAVRSGFKTSFHFARRIKEASGLSPTALREASWRVSRSSE</sequence>
<dbReference type="InterPro" id="IPR050204">
    <property type="entry name" value="AraC_XylS_family_regulators"/>
</dbReference>
<gene>
    <name evidence="6" type="ORF">ESP51_06855</name>
</gene>
<dbReference type="SUPFAM" id="SSF51215">
    <property type="entry name" value="Regulatory protein AraC"/>
    <property type="match status" value="1"/>
</dbReference>
<evidence type="ECO:0000259" key="5">
    <source>
        <dbReference type="PROSITE" id="PS01124"/>
    </source>
</evidence>
<dbReference type="InterPro" id="IPR009057">
    <property type="entry name" value="Homeodomain-like_sf"/>
</dbReference>